<dbReference type="GO" id="GO:0016887">
    <property type="term" value="F:ATP hydrolysis activity"/>
    <property type="evidence" value="ECO:0007669"/>
    <property type="project" value="InterPro"/>
</dbReference>
<dbReference type="Pfam" id="PF00005">
    <property type="entry name" value="ABC_tran"/>
    <property type="match status" value="1"/>
</dbReference>
<dbReference type="InterPro" id="IPR050763">
    <property type="entry name" value="ABC_transporter_ATP-binding"/>
</dbReference>
<evidence type="ECO:0000256" key="1">
    <source>
        <dbReference type="ARBA" id="ARBA00022448"/>
    </source>
</evidence>
<dbReference type="Proteomes" id="UP000229600">
    <property type="component" value="Unassembled WGS sequence"/>
</dbReference>
<evidence type="ECO:0000259" key="4">
    <source>
        <dbReference type="PROSITE" id="PS50893"/>
    </source>
</evidence>
<dbReference type="EMBL" id="PCWN01000002">
    <property type="protein sequence ID" value="PIR04479.1"/>
    <property type="molecule type" value="Genomic_DNA"/>
</dbReference>
<dbReference type="AlphaFoldDB" id="A0A2H0N6E9"/>
<dbReference type="GO" id="GO:0005524">
    <property type="term" value="F:ATP binding"/>
    <property type="evidence" value="ECO:0007669"/>
    <property type="project" value="UniProtKB-KW"/>
</dbReference>
<dbReference type="InterPro" id="IPR027417">
    <property type="entry name" value="P-loop_NTPase"/>
</dbReference>
<accession>A0A2H0N6E9</accession>
<evidence type="ECO:0000256" key="2">
    <source>
        <dbReference type="ARBA" id="ARBA00022741"/>
    </source>
</evidence>
<dbReference type="InterPro" id="IPR003593">
    <property type="entry name" value="AAA+_ATPase"/>
</dbReference>
<comment type="caution">
    <text evidence="5">The sequence shown here is derived from an EMBL/GenBank/DDBJ whole genome shotgun (WGS) entry which is preliminary data.</text>
</comment>
<dbReference type="PANTHER" id="PTHR42711:SF15">
    <property type="entry name" value="ABC-TYPE MULTIDRUG TRANSPORT SYSTEM, ATPASE COMPONENT"/>
    <property type="match status" value="1"/>
</dbReference>
<dbReference type="PANTHER" id="PTHR42711">
    <property type="entry name" value="ABC TRANSPORTER ATP-BINDING PROTEIN"/>
    <property type="match status" value="1"/>
</dbReference>
<dbReference type="SUPFAM" id="SSF52540">
    <property type="entry name" value="P-loop containing nucleoside triphosphate hydrolases"/>
    <property type="match status" value="1"/>
</dbReference>
<sequence>MNALEIKNFTKKYENFVAVDNLSLEIKKGEFFGFLGANGAGKTTTIHCITGINTITDGSIKVFGIDVDKEYKKARTKVGLSPQEFNIDIFLTIEKILWYNGGLFNMKKEEREKRIEELLKILELETHRKKQFRQLSGGLKRRVMLARALMHDPDLLILDEPTAGVDVELRHELWEYLKKINAAGKTILLTSHYLEEVELLCNRIAIIDNGKIIAVGDKSEFVKDGKSLEKKYLELTQKTKSS</sequence>
<organism evidence="5 6">
    <name type="scientific">Candidatus Magasanikbacteria bacterium CG11_big_fil_rev_8_21_14_0_20_39_34</name>
    <dbReference type="NCBI Taxonomy" id="1974653"/>
    <lineage>
        <taxon>Bacteria</taxon>
        <taxon>Candidatus Magasanikiibacteriota</taxon>
    </lineage>
</organism>
<dbReference type="PROSITE" id="PS50893">
    <property type="entry name" value="ABC_TRANSPORTER_2"/>
    <property type="match status" value="1"/>
</dbReference>
<reference evidence="5 6" key="1">
    <citation type="submission" date="2017-09" db="EMBL/GenBank/DDBJ databases">
        <title>Depth-based differentiation of microbial function through sediment-hosted aquifers and enrichment of novel symbionts in the deep terrestrial subsurface.</title>
        <authorList>
            <person name="Probst A.J."/>
            <person name="Ladd B."/>
            <person name="Jarett J.K."/>
            <person name="Geller-Mcgrath D.E."/>
            <person name="Sieber C.M."/>
            <person name="Emerson J.B."/>
            <person name="Anantharaman K."/>
            <person name="Thomas B.C."/>
            <person name="Malmstrom R."/>
            <person name="Stieglmeier M."/>
            <person name="Klingl A."/>
            <person name="Woyke T."/>
            <person name="Ryan C.M."/>
            <person name="Banfield J.F."/>
        </authorList>
    </citation>
    <scope>NUCLEOTIDE SEQUENCE [LARGE SCALE GENOMIC DNA]</scope>
    <source>
        <strain evidence="5">CG11_big_fil_rev_8_21_14_0_20_39_34</strain>
    </source>
</reference>
<evidence type="ECO:0000256" key="3">
    <source>
        <dbReference type="ARBA" id="ARBA00022840"/>
    </source>
</evidence>
<name>A0A2H0N6E9_9BACT</name>
<dbReference type="InterPro" id="IPR003439">
    <property type="entry name" value="ABC_transporter-like_ATP-bd"/>
</dbReference>
<dbReference type="CDD" id="cd03230">
    <property type="entry name" value="ABC_DR_subfamily_A"/>
    <property type="match status" value="1"/>
</dbReference>
<dbReference type="SMART" id="SM00382">
    <property type="entry name" value="AAA"/>
    <property type="match status" value="1"/>
</dbReference>
<feature type="domain" description="ABC transporter" evidence="4">
    <location>
        <begin position="4"/>
        <end position="234"/>
    </location>
</feature>
<keyword evidence="1" id="KW-0813">Transport</keyword>
<proteinExistence type="predicted"/>
<dbReference type="Gene3D" id="3.40.50.300">
    <property type="entry name" value="P-loop containing nucleotide triphosphate hydrolases"/>
    <property type="match status" value="1"/>
</dbReference>
<gene>
    <name evidence="5" type="ORF">COV59_00690</name>
</gene>
<evidence type="ECO:0000313" key="6">
    <source>
        <dbReference type="Proteomes" id="UP000229600"/>
    </source>
</evidence>
<keyword evidence="3" id="KW-0067">ATP-binding</keyword>
<evidence type="ECO:0000313" key="5">
    <source>
        <dbReference type="EMBL" id="PIR04479.1"/>
    </source>
</evidence>
<keyword evidence="2" id="KW-0547">Nucleotide-binding</keyword>
<protein>
    <submittedName>
        <fullName evidence="5">ABC transporter</fullName>
    </submittedName>
</protein>